<keyword evidence="3" id="KW-0804">Transcription</keyword>
<gene>
    <name evidence="7" type="primary">LOC103178135</name>
</gene>
<feature type="region of interest" description="Disordered" evidence="6">
    <location>
        <begin position="1"/>
        <end position="68"/>
    </location>
</feature>
<dbReference type="GO" id="GO:0006355">
    <property type="term" value="P:regulation of DNA-templated transcription"/>
    <property type="evidence" value="ECO:0007669"/>
    <property type="project" value="InterPro"/>
</dbReference>
<evidence type="ECO:0000256" key="6">
    <source>
        <dbReference type="SAM" id="MobiDB-lite"/>
    </source>
</evidence>
<reference evidence="8" key="1">
    <citation type="journal article" date="2006" name="Science">
        <title>Ancient noncoding elements conserved in the human genome.</title>
        <authorList>
            <person name="Venkatesh B."/>
            <person name="Kirkness E.F."/>
            <person name="Loh Y.H."/>
            <person name="Halpern A.L."/>
            <person name="Lee A.P."/>
            <person name="Johnson J."/>
            <person name="Dandona N."/>
            <person name="Viswanathan L.D."/>
            <person name="Tay A."/>
            <person name="Venter J.C."/>
            <person name="Strausberg R.L."/>
            <person name="Brenner S."/>
        </authorList>
    </citation>
    <scope>NUCLEOTIDE SEQUENCE [LARGE SCALE GENOMIC DNA]</scope>
</reference>
<dbReference type="STRING" id="7868.ENSCMIP00000024401"/>
<accession>A0A4W3IAA8</accession>
<feature type="region of interest" description="Disordered" evidence="6">
    <location>
        <begin position="94"/>
        <end position="130"/>
    </location>
</feature>
<dbReference type="GO" id="GO:0005634">
    <property type="term" value="C:nucleus"/>
    <property type="evidence" value="ECO:0007669"/>
    <property type="project" value="UniProtKB-SubCell"/>
</dbReference>
<dbReference type="PANTHER" id="PTHR15950:SF20">
    <property type="entry name" value="TRANSCRIPTION COFACTOR VESTIGIAL-LIKE PROTEIN 1"/>
    <property type="match status" value="1"/>
</dbReference>
<dbReference type="Proteomes" id="UP000314986">
    <property type="component" value="Unassembled WGS sequence"/>
</dbReference>
<feature type="compositionally biased region" description="Polar residues" evidence="6">
    <location>
        <begin position="251"/>
        <end position="260"/>
    </location>
</feature>
<protein>
    <recommendedName>
        <fullName evidence="9">Transcription cofactor vestigial-like protein 1</fullName>
    </recommendedName>
</protein>
<sequence>MGSKKGRSPGRTFKHNRDMSCQSVENLSSNAHMAQESEIDQEHKVIESAQSCPNLQTSKERPPESDSSSRCMIFTYFKGDINSMVDEHFSRALNRQTDSRDDCSKSKNESVDSKKEGRFSTNHWNPSPTNWANPYQAPLPSTVTRSPANLPGLSNQYTSVSLHNPHPHPPDMWHFPAMSNQSTLGTVYRQPISDLHRVMSPAMGERQYSPLLVPLQCENAPVGPNQGRIIAKPDLSPTWSGRQAGLPEMRQNMNPDTGFQHQEKRKDMYWY</sequence>
<evidence type="ECO:0000313" key="7">
    <source>
        <dbReference type="Ensembl" id="ENSCMIP00000024401.1"/>
    </source>
</evidence>
<dbReference type="PANTHER" id="PTHR15950">
    <property type="entry name" value="TRANSCRIPTION COFACTOR VESTIGIAL-LIKE PROTEIN"/>
    <property type="match status" value="1"/>
</dbReference>
<feature type="compositionally biased region" description="Polar residues" evidence="6">
    <location>
        <begin position="19"/>
        <end position="32"/>
    </location>
</feature>
<dbReference type="GeneTree" id="ENSGT00530000063353"/>
<reference evidence="7" key="4">
    <citation type="submission" date="2025-08" db="UniProtKB">
        <authorList>
            <consortium name="Ensembl"/>
        </authorList>
    </citation>
    <scope>IDENTIFICATION</scope>
</reference>
<feature type="compositionally biased region" description="Polar residues" evidence="6">
    <location>
        <begin position="119"/>
        <end position="130"/>
    </location>
</feature>
<evidence type="ECO:0000256" key="3">
    <source>
        <dbReference type="ARBA" id="ARBA00023163"/>
    </source>
</evidence>
<organism evidence="7 8">
    <name type="scientific">Callorhinchus milii</name>
    <name type="common">Ghost shark</name>
    <dbReference type="NCBI Taxonomy" id="7868"/>
    <lineage>
        <taxon>Eukaryota</taxon>
        <taxon>Metazoa</taxon>
        <taxon>Chordata</taxon>
        <taxon>Craniata</taxon>
        <taxon>Vertebrata</taxon>
        <taxon>Chondrichthyes</taxon>
        <taxon>Holocephali</taxon>
        <taxon>Chimaeriformes</taxon>
        <taxon>Callorhinchidae</taxon>
        <taxon>Callorhinchus</taxon>
    </lineage>
</organism>
<evidence type="ECO:0000256" key="2">
    <source>
        <dbReference type="ARBA" id="ARBA00023015"/>
    </source>
</evidence>
<reference evidence="8" key="2">
    <citation type="journal article" date="2007" name="PLoS Biol.">
        <title>Survey sequencing and comparative analysis of the elephant shark (Callorhinchus milii) genome.</title>
        <authorList>
            <person name="Venkatesh B."/>
            <person name="Kirkness E.F."/>
            <person name="Loh Y.H."/>
            <person name="Halpern A.L."/>
            <person name="Lee A.P."/>
            <person name="Johnson J."/>
            <person name="Dandona N."/>
            <person name="Viswanathan L.D."/>
            <person name="Tay A."/>
            <person name="Venter J.C."/>
            <person name="Strausberg R.L."/>
            <person name="Brenner S."/>
        </authorList>
    </citation>
    <scope>NUCLEOTIDE SEQUENCE [LARGE SCALE GENOMIC DNA]</scope>
</reference>
<feature type="compositionally biased region" description="Basic residues" evidence="6">
    <location>
        <begin position="1"/>
        <end position="14"/>
    </location>
</feature>
<proteinExistence type="inferred from homology"/>
<keyword evidence="4" id="KW-0539">Nucleus</keyword>
<dbReference type="InterPro" id="IPR011520">
    <property type="entry name" value="Vg_fam"/>
</dbReference>
<comment type="subcellular location">
    <subcellularLocation>
        <location evidence="1">Nucleus</location>
    </subcellularLocation>
</comment>
<dbReference type="Pfam" id="PF07545">
    <property type="entry name" value="Vg_Tdu"/>
    <property type="match status" value="1"/>
</dbReference>
<feature type="compositionally biased region" description="Basic and acidic residues" evidence="6">
    <location>
        <begin position="97"/>
        <end position="118"/>
    </location>
</feature>
<evidence type="ECO:0000256" key="5">
    <source>
        <dbReference type="ARBA" id="ARBA00025784"/>
    </source>
</evidence>
<keyword evidence="8" id="KW-1185">Reference proteome</keyword>
<reference evidence="8" key="3">
    <citation type="journal article" date="2014" name="Nature">
        <title>Elephant shark genome provides unique insights into gnathostome evolution.</title>
        <authorList>
            <consortium name="International Elephant Shark Genome Sequencing Consortium"/>
            <person name="Venkatesh B."/>
            <person name="Lee A.P."/>
            <person name="Ravi V."/>
            <person name="Maurya A.K."/>
            <person name="Lian M.M."/>
            <person name="Swann J.B."/>
            <person name="Ohta Y."/>
            <person name="Flajnik M.F."/>
            <person name="Sutoh Y."/>
            <person name="Kasahara M."/>
            <person name="Hoon S."/>
            <person name="Gangu V."/>
            <person name="Roy S.W."/>
            <person name="Irimia M."/>
            <person name="Korzh V."/>
            <person name="Kondrychyn I."/>
            <person name="Lim Z.W."/>
            <person name="Tay B.H."/>
            <person name="Tohari S."/>
            <person name="Kong K.W."/>
            <person name="Ho S."/>
            <person name="Lorente-Galdos B."/>
            <person name="Quilez J."/>
            <person name="Marques-Bonet T."/>
            <person name="Raney B.J."/>
            <person name="Ingham P.W."/>
            <person name="Tay A."/>
            <person name="Hillier L.W."/>
            <person name="Minx P."/>
            <person name="Boehm T."/>
            <person name="Wilson R.K."/>
            <person name="Brenner S."/>
            <person name="Warren W.C."/>
        </authorList>
    </citation>
    <scope>NUCLEOTIDE SEQUENCE [LARGE SCALE GENOMIC DNA]</scope>
</reference>
<comment type="similarity">
    <text evidence="5">Belongs to the vestigial family.</text>
</comment>
<evidence type="ECO:0000313" key="8">
    <source>
        <dbReference type="Proteomes" id="UP000314986"/>
    </source>
</evidence>
<evidence type="ECO:0008006" key="9">
    <source>
        <dbReference type="Google" id="ProtNLM"/>
    </source>
</evidence>
<feature type="compositionally biased region" description="Basic and acidic residues" evidence="6">
    <location>
        <begin position="261"/>
        <end position="271"/>
    </location>
</feature>
<reference evidence="7" key="5">
    <citation type="submission" date="2025-09" db="UniProtKB">
        <authorList>
            <consortium name="Ensembl"/>
        </authorList>
    </citation>
    <scope>IDENTIFICATION</scope>
</reference>
<dbReference type="Ensembl" id="ENSCMIT00000024808.1">
    <property type="protein sequence ID" value="ENSCMIP00000024401.1"/>
    <property type="gene ID" value="ENSCMIG00000010822.1"/>
</dbReference>
<dbReference type="OMA" id="PLQCENA"/>
<dbReference type="InParanoid" id="A0A4W3IAA8"/>
<feature type="region of interest" description="Disordered" evidence="6">
    <location>
        <begin position="246"/>
        <end position="271"/>
    </location>
</feature>
<feature type="compositionally biased region" description="Polar residues" evidence="6">
    <location>
        <begin position="48"/>
        <end position="57"/>
    </location>
</feature>
<dbReference type="AlphaFoldDB" id="A0A4W3IAA8"/>
<keyword evidence="2" id="KW-0805">Transcription regulation</keyword>
<evidence type="ECO:0000256" key="1">
    <source>
        <dbReference type="ARBA" id="ARBA00004123"/>
    </source>
</evidence>
<name>A0A4W3IAA8_CALMI</name>
<evidence type="ECO:0000256" key="4">
    <source>
        <dbReference type="ARBA" id="ARBA00023242"/>
    </source>
</evidence>